<evidence type="ECO:0000256" key="1">
    <source>
        <dbReference type="ARBA" id="ARBA00023125"/>
    </source>
</evidence>
<dbReference type="Proteomes" id="UP000191024">
    <property type="component" value="Chromosome F"/>
</dbReference>
<keyword evidence="1 4" id="KW-0238">DNA-binding</keyword>
<evidence type="ECO:0000256" key="2">
    <source>
        <dbReference type="ARBA" id="ARBA00023155"/>
    </source>
</evidence>
<evidence type="ECO:0000256" key="4">
    <source>
        <dbReference type="PROSITE-ProRule" id="PRU00108"/>
    </source>
</evidence>
<dbReference type="GO" id="GO:0005634">
    <property type="term" value="C:nucleus"/>
    <property type="evidence" value="ECO:0007669"/>
    <property type="project" value="UniProtKB-SubCell"/>
</dbReference>
<gene>
    <name evidence="6" type="ORF">LAMI_0F00254G</name>
</gene>
<dbReference type="EMBL" id="LT598467">
    <property type="protein sequence ID" value="SCU94937.1"/>
    <property type="molecule type" value="Genomic_DNA"/>
</dbReference>
<dbReference type="InterPro" id="IPR009057">
    <property type="entry name" value="Homeodomain-like_sf"/>
</dbReference>
<evidence type="ECO:0000259" key="5">
    <source>
        <dbReference type="PROSITE" id="PS50071"/>
    </source>
</evidence>
<organism evidence="6 7">
    <name type="scientific">Lachancea mirantina</name>
    <dbReference type="NCBI Taxonomy" id="1230905"/>
    <lineage>
        <taxon>Eukaryota</taxon>
        <taxon>Fungi</taxon>
        <taxon>Dikarya</taxon>
        <taxon>Ascomycota</taxon>
        <taxon>Saccharomycotina</taxon>
        <taxon>Saccharomycetes</taxon>
        <taxon>Saccharomycetales</taxon>
        <taxon>Saccharomycetaceae</taxon>
        <taxon>Lachancea</taxon>
    </lineage>
</organism>
<accession>A0A1G4JVI1</accession>
<dbReference type="GO" id="GO:0006355">
    <property type="term" value="P:regulation of DNA-templated transcription"/>
    <property type="evidence" value="ECO:0007669"/>
    <property type="project" value="InterPro"/>
</dbReference>
<dbReference type="SMART" id="SM00389">
    <property type="entry name" value="HOX"/>
    <property type="match status" value="1"/>
</dbReference>
<dbReference type="Pfam" id="PF05920">
    <property type="entry name" value="Homeobox_KN"/>
    <property type="match status" value="1"/>
</dbReference>
<keyword evidence="3 4" id="KW-0539">Nucleus</keyword>
<dbReference type="SUPFAM" id="SSF46689">
    <property type="entry name" value="Homeodomain-like"/>
    <property type="match status" value="1"/>
</dbReference>
<dbReference type="GO" id="GO:0003677">
    <property type="term" value="F:DNA binding"/>
    <property type="evidence" value="ECO:0007669"/>
    <property type="project" value="UniProtKB-UniRule"/>
</dbReference>
<dbReference type="Gene3D" id="1.10.10.60">
    <property type="entry name" value="Homeodomain-like"/>
    <property type="match status" value="1"/>
</dbReference>
<dbReference type="PROSITE" id="PS50071">
    <property type="entry name" value="HOMEOBOX_2"/>
    <property type="match status" value="1"/>
</dbReference>
<dbReference type="AlphaFoldDB" id="A0A1G4JVI1"/>
<keyword evidence="2 4" id="KW-0371">Homeobox</keyword>
<feature type="domain" description="Homeobox" evidence="5">
    <location>
        <begin position="55"/>
        <end position="101"/>
    </location>
</feature>
<evidence type="ECO:0000313" key="6">
    <source>
        <dbReference type="EMBL" id="SCU94937.1"/>
    </source>
</evidence>
<proteinExistence type="predicted"/>
<dbReference type="OrthoDB" id="10056939at2759"/>
<protein>
    <submittedName>
        <fullName evidence="6">LAMI_0F00254g1_1</fullName>
    </submittedName>
</protein>
<comment type="subcellular location">
    <subcellularLocation>
        <location evidence="4">Nucleus</location>
    </subcellularLocation>
</comment>
<dbReference type="InterPro" id="IPR008422">
    <property type="entry name" value="KN_HD"/>
</dbReference>
<keyword evidence="7" id="KW-1185">Reference proteome</keyword>
<sequence length="114" mass="13761">MPRCSYHNLSKVELQLISQIQFLSLSLLKKGRDFTRLENTRELGFKLRKFYNFLLERWVANHNNCLYPSNEQLYFLRRYTGLSLIQIKDWFSNRRRSLKKHQISEHVLSVLPST</sequence>
<dbReference type="InterPro" id="IPR001356">
    <property type="entry name" value="HD"/>
</dbReference>
<name>A0A1G4JVI1_9SACH</name>
<reference evidence="7" key="1">
    <citation type="submission" date="2016-03" db="EMBL/GenBank/DDBJ databases">
        <authorList>
            <person name="Devillers H."/>
        </authorList>
    </citation>
    <scope>NUCLEOTIDE SEQUENCE [LARGE SCALE GENOMIC DNA]</scope>
</reference>
<evidence type="ECO:0000313" key="7">
    <source>
        <dbReference type="Proteomes" id="UP000191024"/>
    </source>
</evidence>
<evidence type="ECO:0000256" key="3">
    <source>
        <dbReference type="ARBA" id="ARBA00023242"/>
    </source>
</evidence>
<feature type="DNA-binding region" description="Homeobox" evidence="4">
    <location>
        <begin position="57"/>
        <end position="102"/>
    </location>
</feature>
<dbReference type="CDD" id="cd00086">
    <property type="entry name" value="homeodomain"/>
    <property type="match status" value="1"/>
</dbReference>